<organism evidence="13 14">
    <name type="scientific">Ruminococcus bromii</name>
    <dbReference type="NCBI Taxonomy" id="40518"/>
    <lineage>
        <taxon>Bacteria</taxon>
        <taxon>Bacillati</taxon>
        <taxon>Bacillota</taxon>
        <taxon>Clostridia</taxon>
        <taxon>Eubacteriales</taxon>
        <taxon>Oscillospiraceae</taxon>
        <taxon>Ruminococcus</taxon>
    </lineage>
</organism>
<dbReference type="Pfam" id="PF00348">
    <property type="entry name" value="polyprenyl_synt"/>
    <property type="match status" value="1"/>
</dbReference>
<dbReference type="PROSITE" id="PS00444">
    <property type="entry name" value="POLYPRENYL_SYNTHASE_2"/>
    <property type="match status" value="1"/>
</dbReference>
<dbReference type="FunFam" id="1.10.600.10:FF:000001">
    <property type="entry name" value="Geranylgeranyl diphosphate synthase"/>
    <property type="match status" value="1"/>
</dbReference>
<dbReference type="PROSITE" id="PS00723">
    <property type="entry name" value="POLYPRENYL_SYNTHASE_1"/>
    <property type="match status" value="1"/>
</dbReference>
<dbReference type="InterPro" id="IPR000092">
    <property type="entry name" value="Polyprenyl_synt"/>
</dbReference>
<dbReference type="InterPro" id="IPR033749">
    <property type="entry name" value="Polyprenyl_synt_CS"/>
</dbReference>
<dbReference type="AlphaFoldDB" id="A0A2N0UJX8"/>
<dbReference type="SFLD" id="SFLDG01017">
    <property type="entry name" value="Polyprenyl_Transferase_Like"/>
    <property type="match status" value="1"/>
</dbReference>
<evidence type="ECO:0000256" key="2">
    <source>
        <dbReference type="ARBA" id="ARBA00006706"/>
    </source>
</evidence>
<comment type="catalytic activity">
    <reaction evidence="11">
        <text>isopentenyl diphosphate + (2E)-geranyl diphosphate = (2E,6E)-farnesyl diphosphate + diphosphate</text>
        <dbReference type="Rhea" id="RHEA:19361"/>
        <dbReference type="ChEBI" id="CHEBI:33019"/>
        <dbReference type="ChEBI" id="CHEBI:58057"/>
        <dbReference type="ChEBI" id="CHEBI:128769"/>
        <dbReference type="ChEBI" id="CHEBI:175763"/>
        <dbReference type="EC" id="2.5.1.10"/>
    </reaction>
</comment>
<dbReference type="SFLD" id="SFLDS00005">
    <property type="entry name" value="Isoprenoid_Synthase_Type_I"/>
    <property type="match status" value="1"/>
</dbReference>
<comment type="similarity">
    <text evidence="2 12">Belongs to the FPP/GGPP synthase family.</text>
</comment>
<sequence length="291" mass="31363">MSKDYAKITENALTNYLPSADCREKKLIDAMAYSLEAGGKRVRPYLVFSFNSLCGGSEESATAFACAVEMIHTYSLIHDDLPCMDNDDLRRGKPSNHKVFGENIALLAGDALLTLAFETLTNEKTVKICGTPACCRGVSVLSKYAGATGMIGGQVIDLMSENTNAPIEVLREMDYKKTACLIKAACELGCISAGANDKQIKAASEFGECIGIAFQIQDDILDVTSSDEELGKPVGSDAENSKSTYVSLLGIEKCRELVDELTKKAVNALQGFDGDTTELGDFAYKLAKRNK</sequence>
<dbReference type="GO" id="GO:0046872">
    <property type="term" value="F:metal ion binding"/>
    <property type="evidence" value="ECO:0007669"/>
    <property type="project" value="UniProtKB-KW"/>
</dbReference>
<dbReference type="InterPro" id="IPR008949">
    <property type="entry name" value="Isoprenoid_synthase_dom_sf"/>
</dbReference>
<dbReference type="PANTHER" id="PTHR43281">
    <property type="entry name" value="FARNESYL DIPHOSPHATE SYNTHASE"/>
    <property type="match status" value="1"/>
</dbReference>
<keyword evidence="8" id="KW-0414">Isoprene biosynthesis</keyword>
<evidence type="ECO:0000256" key="12">
    <source>
        <dbReference type="RuleBase" id="RU004466"/>
    </source>
</evidence>
<accession>A0A2N0UJX8</accession>
<name>A0A2N0UJX8_9FIRM</name>
<dbReference type="GO" id="GO:0005737">
    <property type="term" value="C:cytoplasm"/>
    <property type="evidence" value="ECO:0007669"/>
    <property type="project" value="UniProtKB-ARBA"/>
</dbReference>
<dbReference type="NCBIfam" id="NF045485">
    <property type="entry name" value="FPPsyn"/>
    <property type="match status" value="1"/>
</dbReference>
<dbReference type="InterPro" id="IPR053378">
    <property type="entry name" value="Prenyl_diphosphate_synthase"/>
</dbReference>
<evidence type="ECO:0000256" key="5">
    <source>
        <dbReference type="ARBA" id="ARBA00022679"/>
    </source>
</evidence>
<keyword evidence="5 12" id="KW-0808">Transferase</keyword>
<evidence type="ECO:0000256" key="4">
    <source>
        <dbReference type="ARBA" id="ARBA00015100"/>
    </source>
</evidence>
<evidence type="ECO:0000256" key="1">
    <source>
        <dbReference type="ARBA" id="ARBA00001946"/>
    </source>
</evidence>
<comment type="cofactor">
    <cofactor evidence="1">
        <name>Mg(2+)</name>
        <dbReference type="ChEBI" id="CHEBI:18420"/>
    </cofactor>
</comment>
<evidence type="ECO:0000256" key="6">
    <source>
        <dbReference type="ARBA" id="ARBA00022723"/>
    </source>
</evidence>
<evidence type="ECO:0000256" key="11">
    <source>
        <dbReference type="ARBA" id="ARBA00049399"/>
    </source>
</evidence>
<evidence type="ECO:0000313" key="13">
    <source>
        <dbReference type="EMBL" id="PKD27228.1"/>
    </source>
</evidence>
<protein>
    <recommendedName>
        <fullName evidence="4">Farnesyl diphosphate synthase</fullName>
        <ecNumber evidence="3">2.5.1.10</ecNumber>
    </recommendedName>
    <alternativeName>
        <fullName evidence="10">(2E,6E)-farnesyl diphosphate synthase</fullName>
    </alternativeName>
    <alternativeName>
        <fullName evidence="9">Geranyltranstransferase</fullName>
    </alternativeName>
</protein>
<evidence type="ECO:0000256" key="10">
    <source>
        <dbReference type="ARBA" id="ARBA00032873"/>
    </source>
</evidence>
<dbReference type="Gene3D" id="1.10.600.10">
    <property type="entry name" value="Farnesyl Diphosphate Synthase"/>
    <property type="match status" value="1"/>
</dbReference>
<keyword evidence="7" id="KW-0460">Magnesium</keyword>
<dbReference type="EMBL" id="NNSR01000072">
    <property type="protein sequence ID" value="PKD27228.1"/>
    <property type="molecule type" value="Genomic_DNA"/>
</dbReference>
<dbReference type="RefSeq" id="WP_242958620.1">
    <property type="nucleotide sequence ID" value="NZ_CABMMZ010000072.1"/>
</dbReference>
<dbReference type="Proteomes" id="UP000233425">
    <property type="component" value="Unassembled WGS sequence"/>
</dbReference>
<evidence type="ECO:0000256" key="8">
    <source>
        <dbReference type="ARBA" id="ARBA00023229"/>
    </source>
</evidence>
<dbReference type="GO" id="GO:0004337">
    <property type="term" value="F:(2E,6E)-farnesyl diphosphate synthase activity"/>
    <property type="evidence" value="ECO:0007669"/>
    <property type="project" value="UniProtKB-EC"/>
</dbReference>
<dbReference type="PANTHER" id="PTHR43281:SF1">
    <property type="entry name" value="FARNESYL DIPHOSPHATE SYNTHASE"/>
    <property type="match status" value="1"/>
</dbReference>
<dbReference type="GO" id="GO:0016114">
    <property type="term" value="P:terpenoid biosynthetic process"/>
    <property type="evidence" value="ECO:0007669"/>
    <property type="project" value="UniProtKB-ARBA"/>
</dbReference>
<comment type="caution">
    <text evidence="13">The sequence shown here is derived from an EMBL/GenBank/DDBJ whole genome shotgun (WGS) entry which is preliminary data.</text>
</comment>
<dbReference type="CDD" id="cd00685">
    <property type="entry name" value="Trans_IPPS_HT"/>
    <property type="match status" value="1"/>
</dbReference>
<keyword evidence="6" id="KW-0479">Metal-binding</keyword>
<dbReference type="SUPFAM" id="SSF48576">
    <property type="entry name" value="Terpenoid synthases"/>
    <property type="match status" value="1"/>
</dbReference>
<gene>
    <name evidence="13" type="ORF">RBATCC27255_01617</name>
</gene>
<evidence type="ECO:0000256" key="9">
    <source>
        <dbReference type="ARBA" id="ARBA00032380"/>
    </source>
</evidence>
<evidence type="ECO:0000256" key="7">
    <source>
        <dbReference type="ARBA" id="ARBA00022842"/>
    </source>
</evidence>
<evidence type="ECO:0000313" key="14">
    <source>
        <dbReference type="Proteomes" id="UP000233425"/>
    </source>
</evidence>
<proteinExistence type="inferred from homology"/>
<dbReference type="EC" id="2.5.1.10" evidence="3"/>
<keyword evidence="14" id="KW-1185">Reference proteome</keyword>
<evidence type="ECO:0000256" key="3">
    <source>
        <dbReference type="ARBA" id="ARBA00012439"/>
    </source>
</evidence>
<reference evidence="13" key="1">
    <citation type="journal article" date="2018" name="Environ. Microbiol.">
        <title>Sporulation capability and amylosome conservation among diverse human colonic and rumen isolates of the keystone starch-degrader Ruminococcus bromii.</title>
        <authorList>
            <person name="Mukhopadhya I."/>
            <person name="Morais S."/>
            <person name="Laverde-Gomez J."/>
            <person name="Sheridan P.O."/>
            <person name="Walker A.W."/>
            <person name="Kelly W."/>
            <person name="Klieve A.V."/>
            <person name="Ouwerkerk D."/>
            <person name="Duncan S.H."/>
            <person name="Louis P."/>
            <person name="Koropatkin N."/>
            <person name="Cockburn D."/>
            <person name="Kibler R."/>
            <person name="Cooper P.J."/>
            <person name="Sandoval C."/>
            <person name="Crost E."/>
            <person name="Juge N."/>
            <person name="Bayer E.A."/>
            <person name="Flint H.J."/>
        </authorList>
    </citation>
    <scope>NUCLEOTIDE SEQUENCE [LARGE SCALE GENOMIC DNA]</scope>
    <source>
        <strain evidence="13">ATCC 27255</strain>
    </source>
</reference>